<proteinExistence type="predicted"/>
<evidence type="ECO:0000313" key="1">
    <source>
        <dbReference type="EMBL" id="MCH89693.1"/>
    </source>
</evidence>
<protein>
    <submittedName>
        <fullName evidence="1">VAC14-like protein</fullName>
    </submittedName>
</protein>
<dbReference type="Proteomes" id="UP000265520">
    <property type="component" value="Unassembled WGS sequence"/>
</dbReference>
<dbReference type="GO" id="GO:0010008">
    <property type="term" value="C:endosome membrane"/>
    <property type="evidence" value="ECO:0007669"/>
    <property type="project" value="TreeGrafter"/>
</dbReference>
<reference evidence="1 2" key="1">
    <citation type="journal article" date="2018" name="Front. Plant Sci.">
        <title>Red Clover (Trifolium pratense) and Zigzag Clover (T. medium) - A Picture of Genomic Similarities and Differences.</title>
        <authorList>
            <person name="Dluhosova J."/>
            <person name="Istvanek J."/>
            <person name="Nedelnik J."/>
            <person name="Repkova J."/>
        </authorList>
    </citation>
    <scope>NUCLEOTIDE SEQUENCE [LARGE SCALE GENOMIC DNA]</scope>
    <source>
        <strain evidence="2">cv. 10/8</strain>
        <tissue evidence="1">Leaf</tissue>
    </source>
</reference>
<organism evidence="1 2">
    <name type="scientific">Trifolium medium</name>
    <dbReference type="NCBI Taxonomy" id="97028"/>
    <lineage>
        <taxon>Eukaryota</taxon>
        <taxon>Viridiplantae</taxon>
        <taxon>Streptophyta</taxon>
        <taxon>Embryophyta</taxon>
        <taxon>Tracheophyta</taxon>
        <taxon>Spermatophyta</taxon>
        <taxon>Magnoliopsida</taxon>
        <taxon>eudicotyledons</taxon>
        <taxon>Gunneridae</taxon>
        <taxon>Pentapetalae</taxon>
        <taxon>rosids</taxon>
        <taxon>fabids</taxon>
        <taxon>Fabales</taxon>
        <taxon>Fabaceae</taxon>
        <taxon>Papilionoideae</taxon>
        <taxon>50 kb inversion clade</taxon>
        <taxon>NPAAA clade</taxon>
        <taxon>Hologalegina</taxon>
        <taxon>IRL clade</taxon>
        <taxon>Trifolieae</taxon>
        <taxon>Trifolium</taxon>
    </lineage>
</organism>
<dbReference type="PANTHER" id="PTHR16023:SF0">
    <property type="entry name" value="PROTEIN VAC14 HOMOLOG"/>
    <property type="match status" value="1"/>
</dbReference>
<evidence type="ECO:0000313" key="2">
    <source>
        <dbReference type="Proteomes" id="UP000265520"/>
    </source>
</evidence>
<name>A0A392MQX9_9FABA</name>
<dbReference type="AlphaFoldDB" id="A0A392MQX9"/>
<dbReference type="GO" id="GO:0006661">
    <property type="term" value="P:phosphatidylinositol biosynthetic process"/>
    <property type="evidence" value="ECO:0007669"/>
    <property type="project" value="InterPro"/>
</dbReference>
<comment type="caution">
    <text evidence="1">The sequence shown here is derived from an EMBL/GenBank/DDBJ whole genome shotgun (WGS) entry which is preliminary data.</text>
</comment>
<gene>
    <name evidence="1" type="ORF">A2U01_0010593</name>
</gene>
<dbReference type="PANTHER" id="PTHR16023">
    <property type="entry name" value="TAX1 BINDING PROTEIN-RELATED"/>
    <property type="match status" value="1"/>
</dbReference>
<dbReference type="InterPro" id="IPR026825">
    <property type="entry name" value="Vac14"/>
</dbReference>
<feature type="non-terminal residue" evidence="1">
    <location>
        <position position="70"/>
    </location>
</feature>
<dbReference type="GO" id="GO:0070772">
    <property type="term" value="C:PAS complex"/>
    <property type="evidence" value="ECO:0007669"/>
    <property type="project" value="InterPro"/>
</dbReference>
<dbReference type="EMBL" id="LXQA010016671">
    <property type="protein sequence ID" value="MCH89693.1"/>
    <property type="molecule type" value="Genomic_DNA"/>
</dbReference>
<sequence>MTQLIPCMKQVLTYLNDIFDTLLKALSDPSDEVVLLVLDVHACIARDPLHFRHLVVFLVHNFRLNNSLLE</sequence>
<keyword evidence="2" id="KW-1185">Reference proteome</keyword>
<accession>A0A392MQX9</accession>